<accession>A0ACB7X4G1</accession>
<dbReference type="Proteomes" id="UP000828048">
    <property type="component" value="Chromosome 2"/>
</dbReference>
<sequence length="172" mass="19198">MSSMQPLNPRPGGSQHPPGASEKRSELVRCRGGLIAVPRKLKPLTPESGRGTLKLTKLLLNVNIQGSLGPVQVVTSPENTVGCLIKEAIERYVKDMRRPLLKETDPRCFKLHYSEFSLESLRTEEKLKNLGSRNFYLCQKPTTVADSSCTDEAKYIAANSVFPFTKFMDFLL</sequence>
<evidence type="ECO:0000313" key="2">
    <source>
        <dbReference type="Proteomes" id="UP000828048"/>
    </source>
</evidence>
<name>A0ACB7X4G1_9ERIC</name>
<evidence type="ECO:0000313" key="1">
    <source>
        <dbReference type="EMBL" id="KAH7835677.1"/>
    </source>
</evidence>
<comment type="caution">
    <text evidence="1">The sequence shown here is derived from an EMBL/GenBank/DDBJ whole genome shotgun (WGS) entry which is preliminary data.</text>
</comment>
<organism evidence="1 2">
    <name type="scientific">Vaccinium darrowii</name>
    <dbReference type="NCBI Taxonomy" id="229202"/>
    <lineage>
        <taxon>Eukaryota</taxon>
        <taxon>Viridiplantae</taxon>
        <taxon>Streptophyta</taxon>
        <taxon>Embryophyta</taxon>
        <taxon>Tracheophyta</taxon>
        <taxon>Spermatophyta</taxon>
        <taxon>Magnoliopsida</taxon>
        <taxon>eudicotyledons</taxon>
        <taxon>Gunneridae</taxon>
        <taxon>Pentapetalae</taxon>
        <taxon>asterids</taxon>
        <taxon>Ericales</taxon>
        <taxon>Ericaceae</taxon>
        <taxon>Vaccinioideae</taxon>
        <taxon>Vaccinieae</taxon>
        <taxon>Vaccinium</taxon>
    </lineage>
</organism>
<reference evidence="1 2" key="1">
    <citation type="journal article" date="2021" name="Hortic Res">
        <title>High-quality reference genome and annotation aids understanding of berry development for evergreen blueberry (Vaccinium darrowii).</title>
        <authorList>
            <person name="Yu J."/>
            <person name="Hulse-Kemp A.M."/>
            <person name="Babiker E."/>
            <person name="Staton M."/>
        </authorList>
    </citation>
    <scope>NUCLEOTIDE SEQUENCE [LARGE SCALE GENOMIC DNA]</scope>
    <source>
        <strain evidence="2">cv. NJ 8807/NJ 8810</strain>
        <tissue evidence="1">Young leaf</tissue>
    </source>
</reference>
<gene>
    <name evidence="1" type="ORF">Vadar_028684</name>
</gene>
<keyword evidence="2" id="KW-1185">Reference proteome</keyword>
<protein>
    <submittedName>
        <fullName evidence="1">Uncharacterized protein</fullName>
    </submittedName>
</protein>
<dbReference type="EMBL" id="CM037152">
    <property type="protein sequence ID" value="KAH7835677.1"/>
    <property type="molecule type" value="Genomic_DNA"/>
</dbReference>
<proteinExistence type="predicted"/>